<evidence type="ECO:0000256" key="11">
    <source>
        <dbReference type="ARBA" id="ARBA00041373"/>
    </source>
</evidence>
<dbReference type="InterPro" id="IPR000866">
    <property type="entry name" value="AhpC/TSA"/>
</dbReference>
<dbReference type="GO" id="GO:0005737">
    <property type="term" value="C:cytoplasm"/>
    <property type="evidence" value="ECO:0007669"/>
    <property type="project" value="TreeGrafter"/>
</dbReference>
<keyword evidence="5" id="KW-0049">Antioxidant</keyword>
<accession>A0A2N3R4C7</accession>
<evidence type="ECO:0000256" key="4">
    <source>
        <dbReference type="ARBA" id="ARBA00022559"/>
    </source>
</evidence>
<evidence type="ECO:0000256" key="12">
    <source>
        <dbReference type="ARBA" id="ARBA00049091"/>
    </source>
</evidence>
<reference evidence="14 15" key="1">
    <citation type="submission" date="2017-10" db="EMBL/GenBank/DDBJ databases">
        <title>Bifidobacterium genomics.</title>
        <authorList>
            <person name="Lugli G.A."/>
            <person name="Milani C."/>
            <person name="Mancabelli L."/>
        </authorList>
    </citation>
    <scope>NUCLEOTIDE SEQUENCE [LARGE SCALE GENOMIC DNA]</scope>
    <source>
        <strain evidence="14 15">1520B</strain>
    </source>
</reference>
<sequence>MGATVEVMSESTKPIRLAKGDTAPNFELESDEYKRYALADFKHKNIVLYFYPQAMSSYCTTEACDFRDNLNRIEAAGYTVIGVSGDDVRPLQEFREKEHLNFVLLSDPEYEVHKLYGTVEESEKDGKLEYTPIRSTFIINGDGKIEDAEYAVDYKGHVDRVLAKLEELK</sequence>
<dbReference type="InterPro" id="IPR013766">
    <property type="entry name" value="Thioredoxin_domain"/>
</dbReference>
<comment type="caution">
    <text evidence="14">The sequence shown here is derived from an EMBL/GenBank/DDBJ whole genome shotgun (WGS) entry which is preliminary data.</text>
</comment>
<gene>
    <name evidence="14" type="ORF">CQR50_1177</name>
</gene>
<keyword evidence="8" id="KW-0676">Redox-active center</keyword>
<dbReference type="GO" id="GO:0045454">
    <property type="term" value="P:cell redox homeostasis"/>
    <property type="evidence" value="ECO:0007669"/>
    <property type="project" value="TreeGrafter"/>
</dbReference>
<dbReference type="InterPro" id="IPR050924">
    <property type="entry name" value="Peroxiredoxin_BCP/PrxQ"/>
</dbReference>
<keyword evidence="4" id="KW-0575">Peroxidase</keyword>
<evidence type="ECO:0000256" key="7">
    <source>
        <dbReference type="ARBA" id="ARBA00023157"/>
    </source>
</evidence>
<comment type="function">
    <text evidence="1">Thiol-specific peroxidase that catalyzes the reduction of hydrogen peroxide and organic hydroperoxides to water and alcohols, respectively. Plays a role in cell protection against oxidative stress by detoxifying peroxides and as sensor of hydrogen peroxide-mediated signaling events.</text>
</comment>
<evidence type="ECO:0000256" key="2">
    <source>
        <dbReference type="ARBA" id="ARBA00011245"/>
    </source>
</evidence>
<dbReference type="Proteomes" id="UP000233762">
    <property type="component" value="Unassembled WGS sequence"/>
</dbReference>
<keyword evidence="6" id="KW-0560">Oxidoreductase</keyword>
<protein>
    <recommendedName>
        <fullName evidence="3">thioredoxin-dependent peroxiredoxin</fullName>
        <ecNumber evidence="3">1.11.1.24</ecNumber>
    </recommendedName>
    <alternativeName>
        <fullName evidence="11">Bacterioferritin comigratory protein</fullName>
    </alternativeName>
    <alternativeName>
        <fullName evidence="9">Thioredoxin peroxidase</fullName>
    </alternativeName>
</protein>
<dbReference type="FunFam" id="3.40.30.10:FF:000007">
    <property type="entry name" value="Thioredoxin-dependent thiol peroxidase"/>
    <property type="match status" value="1"/>
</dbReference>
<organism evidence="14 15">
    <name type="scientific">Bifidobacterium pseudolongum subsp. globosum</name>
    <dbReference type="NCBI Taxonomy" id="1690"/>
    <lineage>
        <taxon>Bacteria</taxon>
        <taxon>Bacillati</taxon>
        <taxon>Actinomycetota</taxon>
        <taxon>Actinomycetes</taxon>
        <taxon>Bifidobacteriales</taxon>
        <taxon>Bifidobacteriaceae</taxon>
        <taxon>Bifidobacterium</taxon>
    </lineage>
</organism>
<dbReference type="AlphaFoldDB" id="A0A2N3R4C7"/>
<comment type="similarity">
    <text evidence="10">Belongs to the peroxiredoxin family. BCP/PrxQ subfamily.</text>
</comment>
<dbReference type="EC" id="1.11.1.24" evidence="3"/>
<evidence type="ECO:0000256" key="10">
    <source>
        <dbReference type="ARBA" id="ARBA00038489"/>
    </source>
</evidence>
<evidence type="ECO:0000256" key="9">
    <source>
        <dbReference type="ARBA" id="ARBA00032824"/>
    </source>
</evidence>
<dbReference type="EMBL" id="PCHH01000004">
    <property type="protein sequence ID" value="PKV03469.1"/>
    <property type="molecule type" value="Genomic_DNA"/>
</dbReference>
<proteinExistence type="inferred from homology"/>
<dbReference type="InterPro" id="IPR036249">
    <property type="entry name" value="Thioredoxin-like_sf"/>
</dbReference>
<dbReference type="PANTHER" id="PTHR42801">
    <property type="entry name" value="THIOREDOXIN-DEPENDENT PEROXIDE REDUCTASE"/>
    <property type="match status" value="1"/>
</dbReference>
<dbReference type="GO" id="GO:0008379">
    <property type="term" value="F:thioredoxin peroxidase activity"/>
    <property type="evidence" value="ECO:0007669"/>
    <property type="project" value="TreeGrafter"/>
</dbReference>
<dbReference type="PANTHER" id="PTHR42801:SF4">
    <property type="entry name" value="AHPC_TSA FAMILY PROTEIN"/>
    <property type="match status" value="1"/>
</dbReference>
<evidence type="ECO:0000256" key="6">
    <source>
        <dbReference type="ARBA" id="ARBA00023002"/>
    </source>
</evidence>
<evidence type="ECO:0000256" key="3">
    <source>
        <dbReference type="ARBA" id="ARBA00013017"/>
    </source>
</evidence>
<evidence type="ECO:0000259" key="13">
    <source>
        <dbReference type="PROSITE" id="PS51352"/>
    </source>
</evidence>
<keyword evidence="7" id="KW-1015">Disulfide bond</keyword>
<evidence type="ECO:0000256" key="5">
    <source>
        <dbReference type="ARBA" id="ARBA00022862"/>
    </source>
</evidence>
<dbReference type="PROSITE" id="PS51352">
    <property type="entry name" value="THIOREDOXIN_2"/>
    <property type="match status" value="1"/>
</dbReference>
<dbReference type="Pfam" id="PF00578">
    <property type="entry name" value="AhpC-TSA"/>
    <property type="match status" value="1"/>
</dbReference>
<evidence type="ECO:0000256" key="1">
    <source>
        <dbReference type="ARBA" id="ARBA00003330"/>
    </source>
</evidence>
<name>A0A2N3R4C7_9BIFI</name>
<dbReference type="GO" id="GO:0034599">
    <property type="term" value="P:cellular response to oxidative stress"/>
    <property type="evidence" value="ECO:0007669"/>
    <property type="project" value="TreeGrafter"/>
</dbReference>
<evidence type="ECO:0000256" key="8">
    <source>
        <dbReference type="ARBA" id="ARBA00023284"/>
    </source>
</evidence>
<evidence type="ECO:0000313" key="14">
    <source>
        <dbReference type="EMBL" id="PKV03469.1"/>
    </source>
</evidence>
<feature type="domain" description="Thioredoxin" evidence="13">
    <location>
        <begin position="17"/>
        <end position="169"/>
    </location>
</feature>
<evidence type="ECO:0000313" key="15">
    <source>
        <dbReference type="Proteomes" id="UP000233762"/>
    </source>
</evidence>
<comment type="catalytic activity">
    <reaction evidence="12">
        <text>a hydroperoxide + [thioredoxin]-dithiol = an alcohol + [thioredoxin]-disulfide + H2O</text>
        <dbReference type="Rhea" id="RHEA:62620"/>
        <dbReference type="Rhea" id="RHEA-COMP:10698"/>
        <dbReference type="Rhea" id="RHEA-COMP:10700"/>
        <dbReference type="ChEBI" id="CHEBI:15377"/>
        <dbReference type="ChEBI" id="CHEBI:29950"/>
        <dbReference type="ChEBI" id="CHEBI:30879"/>
        <dbReference type="ChEBI" id="CHEBI:35924"/>
        <dbReference type="ChEBI" id="CHEBI:50058"/>
        <dbReference type="EC" id="1.11.1.24"/>
    </reaction>
</comment>
<comment type="subunit">
    <text evidence="2">Monomer.</text>
</comment>
<dbReference type="SUPFAM" id="SSF52833">
    <property type="entry name" value="Thioredoxin-like"/>
    <property type="match status" value="1"/>
</dbReference>
<dbReference type="CDD" id="cd03017">
    <property type="entry name" value="PRX_BCP"/>
    <property type="match status" value="1"/>
</dbReference>
<dbReference type="Gene3D" id="3.40.30.10">
    <property type="entry name" value="Glutaredoxin"/>
    <property type="match status" value="1"/>
</dbReference>